<dbReference type="EMBL" id="CP042430">
    <property type="protein sequence ID" value="QEC46627.1"/>
    <property type="molecule type" value="Genomic_DNA"/>
</dbReference>
<dbReference type="Proteomes" id="UP000321805">
    <property type="component" value="Chromosome"/>
</dbReference>
<evidence type="ECO:0000259" key="1">
    <source>
        <dbReference type="PROSITE" id="PS50937"/>
    </source>
</evidence>
<reference evidence="2 3" key="1">
    <citation type="journal article" date="2018" name="J. Microbiol.">
        <title>Baekduia soli gen. nov., sp. nov., a novel bacterium isolated from the soil of Baekdu Mountain and proposal of a novel family name, Baekduiaceae fam. nov.</title>
        <authorList>
            <person name="An D.S."/>
            <person name="Siddiqi M.Z."/>
            <person name="Kim K.H."/>
            <person name="Yu H.S."/>
            <person name="Im W.T."/>
        </authorList>
    </citation>
    <scope>NUCLEOTIDE SEQUENCE [LARGE SCALE GENOMIC DNA]</scope>
    <source>
        <strain evidence="2 3">BR7-21</strain>
    </source>
</reference>
<sequence length="295" mass="31469">MAGSIRTNAAAAMLGVSPNTLRSWERRFGYPEPTRTAGGHRQFDLAEIEALRAAFEETQNISSAISVARERGLGPASPARLRSAFGRFDEDGANRLIEESLTVRSVERTIEEVLLPSVEALSGEEGAAATPEFGFAWRFTTGWLAATQRVSPPASRPEGVLVFDASRPPDVEALHTQALELVLRRGGLRTLTLSADCDPSRLTHAISALDPRAVVLTGRRASLDALGRLVFSARRVAGESVAILDFRGAIPHAGSSTVERLPDGALAAREAILARVEGRVVAGRFGRGPSTAINL</sequence>
<dbReference type="Pfam" id="PF13411">
    <property type="entry name" value="MerR_1"/>
    <property type="match status" value="1"/>
</dbReference>
<accession>A0A5B8U0W1</accession>
<dbReference type="GO" id="GO:0006355">
    <property type="term" value="P:regulation of DNA-templated transcription"/>
    <property type="evidence" value="ECO:0007669"/>
    <property type="project" value="InterPro"/>
</dbReference>
<dbReference type="AlphaFoldDB" id="A0A5B8U0W1"/>
<dbReference type="InterPro" id="IPR000551">
    <property type="entry name" value="MerR-type_HTH_dom"/>
</dbReference>
<dbReference type="PROSITE" id="PS50937">
    <property type="entry name" value="HTH_MERR_2"/>
    <property type="match status" value="1"/>
</dbReference>
<evidence type="ECO:0000313" key="3">
    <source>
        <dbReference type="Proteomes" id="UP000321805"/>
    </source>
</evidence>
<proteinExistence type="predicted"/>
<feature type="domain" description="HTH merR-type" evidence="1">
    <location>
        <begin position="10"/>
        <end position="52"/>
    </location>
</feature>
<dbReference type="GO" id="GO:0003677">
    <property type="term" value="F:DNA binding"/>
    <property type="evidence" value="ECO:0007669"/>
    <property type="project" value="InterPro"/>
</dbReference>
<dbReference type="RefSeq" id="WP_146916056.1">
    <property type="nucleotide sequence ID" value="NZ_CP042430.1"/>
</dbReference>
<dbReference type="OrthoDB" id="9800334at2"/>
<name>A0A5B8U0W1_9ACTN</name>
<organism evidence="2 3">
    <name type="scientific">Baekduia soli</name>
    <dbReference type="NCBI Taxonomy" id="496014"/>
    <lineage>
        <taxon>Bacteria</taxon>
        <taxon>Bacillati</taxon>
        <taxon>Actinomycetota</taxon>
        <taxon>Thermoleophilia</taxon>
        <taxon>Solirubrobacterales</taxon>
        <taxon>Baekduiaceae</taxon>
        <taxon>Baekduia</taxon>
    </lineage>
</organism>
<evidence type="ECO:0000313" key="2">
    <source>
        <dbReference type="EMBL" id="QEC46627.1"/>
    </source>
</evidence>
<protein>
    <submittedName>
        <fullName evidence="2">MerR family transcriptional regulator</fullName>
    </submittedName>
</protein>
<keyword evidence="3" id="KW-1185">Reference proteome</keyword>
<dbReference type="Gene3D" id="1.10.1660.10">
    <property type="match status" value="1"/>
</dbReference>
<gene>
    <name evidence="2" type="ORF">FSW04_02875</name>
</gene>
<dbReference type="InterPro" id="IPR009061">
    <property type="entry name" value="DNA-bd_dom_put_sf"/>
</dbReference>
<dbReference type="SUPFAM" id="SSF46955">
    <property type="entry name" value="Putative DNA-binding domain"/>
    <property type="match status" value="1"/>
</dbReference>
<dbReference type="KEGG" id="bsol:FSW04_02875"/>